<comment type="caution">
    <text evidence="2">The sequence shown here is derived from an EMBL/GenBank/DDBJ whole genome shotgun (WGS) entry which is preliminary data.</text>
</comment>
<reference evidence="2 3" key="1">
    <citation type="submission" date="2021-04" db="EMBL/GenBank/DDBJ databases">
        <title>Chitinophaga sp. nov., isolated from the rhizosphere soil.</title>
        <authorList>
            <person name="He S."/>
        </authorList>
    </citation>
    <scope>NUCLEOTIDE SEQUENCE [LARGE SCALE GENOMIC DNA]</scope>
    <source>
        <strain evidence="2 3">2R12</strain>
    </source>
</reference>
<dbReference type="Proteomes" id="UP000676386">
    <property type="component" value="Unassembled WGS sequence"/>
</dbReference>
<keyword evidence="3" id="KW-1185">Reference proteome</keyword>
<proteinExistence type="predicted"/>
<protein>
    <recommendedName>
        <fullName evidence="4">Outer membrane protein beta-barrel domain-containing protein</fullName>
    </recommendedName>
</protein>
<accession>A0ABS5IXN1</accession>
<sequence>MIKHILFLLVIVFPLIVLGQTSVNLNLKSRDGNYQKKKSELEAKLSELKEKLKKNQESLGESGELLAIAPSGVSELTVVAKLRAKIFELQREQKSLEEEKSKVETEYNNLEPQSGKFSIKELARFGIYGIGNTSTSTLSNLNASGKFSGYFRPFRSERQFAEILMAFNINATNTDSLLNSTFLFPDVGVNSSYLRGSYNFKFNGSSDMEFFLLSPFAEFSFKNIRGRLADSTKNFYTLNYTLGGSVQWLLRDDDINITISLTPYYSRVVVPSSSEKDYKYLIKQERNDNVATKVNCLGVKFAAQINYFQIFTDLRWAVKEKKELPNDMAGFHPNIGITFNAQIFER</sequence>
<dbReference type="EMBL" id="JAGTXB010000004">
    <property type="protein sequence ID" value="MBS0027701.1"/>
    <property type="molecule type" value="Genomic_DNA"/>
</dbReference>
<evidence type="ECO:0008006" key="4">
    <source>
        <dbReference type="Google" id="ProtNLM"/>
    </source>
</evidence>
<evidence type="ECO:0000313" key="3">
    <source>
        <dbReference type="Proteomes" id="UP000676386"/>
    </source>
</evidence>
<gene>
    <name evidence="2" type="ORF">KE626_10310</name>
</gene>
<name>A0ABS5IXN1_9BACT</name>
<feature type="coiled-coil region" evidence="1">
    <location>
        <begin position="31"/>
        <end position="109"/>
    </location>
</feature>
<dbReference type="RefSeq" id="WP_211972806.1">
    <property type="nucleotide sequence ID" value="NZ_CBFHAM010000001.1"/>
</dbReference>
<evidence type="ECO:0000313" key="2">
    <source>
        <dbReference type="EMBL" id="MBS0027701.1"/>
    </source>
</evidence>
<evidence type="ECO:0000256" key="1">
    <source>
        <dbReference type="SAM" id="Coils"/>
    </source>
</evidence>
<keyword evidence="1" id="KW-0175">Coiled coil</keyword>
<organism evidence="2 3">
    <name type="scientific">Chitinophaga hostae</name>
    <dbReference type="NCBI Taxonomy" id="2831022"/>
    <lineage>
        <taxon>Bacteria</taxon>
        <taxon>Pseudomonadati</taxon>
        <taxon>Bacteroidota</taxon>
        <taxon>Chitinophagia</taxon>
        <taxon>Chitinophagales</taxon>
        <taxon>Chitinophagaceae</taxon>
        <taxon>Chitinophaga</taxon>
    </lineage>
</organism>